<dbReference type="PANTHER" id="PTHR48022">
    <property type="entry name" value="PLASTIDIC GLUCOSE TRANSPORTER 4"/>
    <property type="match status" value="1"/>
</dbReference>
<dbReference type="InterPro" id="IPR003663">
    <property type="entry name" value="Sugar/inositol_transpt"/>
</dbReference>
<evidence type="ECO:0000256" key="4">
    <source>
        <dbReference type="ARBA" id="ARBA00022692"/>
    </source>
</evidence>
<dbReference type="OrthoDB" id="508119at2759"/>
<evidence type="ECO:0000256" key="2">
    <source>
        <dbReference type="ARBA" id="ARBA00010992"/>
    </source>
</evidence>
<dbReference type="GO" id="GO:0016020">
    <property type="term" value="C:membrane"/>
    <property type="evidence" value="ECO:0007669"/>
    <property type="project" value="UniProtKB-SubCell"/>
</dbReference>
<sequence>MVLKAQLDEIREYRNAYFLAFAVAMGSVFFGYDIGLIGGVLALESFQKYFGLDKMSPSERASISGNIVAVLQVGCFIGAIGISPFSSRYGRKPCLLASGFIFVVGSAIQVVVGLGPSREYALPLLYVGRFVGGVGVGMVTALVPSYLSESTPRTIRGRCTGLIQLANNIGIMLSFWVNYFASKNIQPTERQWRIPFAMQIVPGVLFLLLTPMQPESPRYLIENEKYSQAADTFAYLNNLNANEDAVAEMMREVKADFAGRTHLSFAEQVIAVTESRSLLVRCGIPPLVMFFQQVTGTNAINYYSPIIFANLGIGETTSELFATGMSSLVPIVNLWTPTIGVISVATVLALAVETFGRRKSLIVGGLGQSAMMAWMGIYSSLHPPTEHPGESAPSTLGYFSISTVYFYAIFYNVGWGPMPWVVAGEVAPNHLRTTIMSVSIGVSWLFSLTISKLTPILLHSIRYGTFLVFSGCCFVMALWAWLFLPETAGLGLEEIGTLFEGENSKRRRRDAEELDDENADATQSLLSST</sequence>
<feature type="transmembrane region" description="Helical" evidence="10">
    <location>
        <begin position="361"/>
        <end position="381"/>
    </location>
</feature>
<dbReference type="SUPFAM" id="SSF103473">
    <property type="entry name" value="MFS general substrate transporter"/>
    <property type="match status" value="1"/>
</dbReference>
<name>A0A8H6SJ81_9AGAR</name>
<feature type="transmembrane region" description="Helical" evidence="10">
    <location>
        <begin position="334"/>
        <end position="355"/>
    </location>
</feature>
<dbReference type="Gene3D" id="1.20.1250.20">
    <property type="entry name" value="MFS general substrate transporter like domains"/>
    <property type="match status" value="2"/>
</dbReference>
<dbReference type="InterPro" id="IPR005828">
    <property type="entry name" value="MFS_sugar_transport-like"/>
</dbReference>
<evidence type="ECO:0000256" key="5">
    <source>
        <dbReference type="ARBA" id="ARBA00022989"/>
    </source>
</evidence>
<dbReference type="InterPro" id="IPR050360">
    <property type="entry name" value="MFS_Sugar_Transporters"/>
</dbReference>
<evidence type="ECO:0000313" key="13">
    <source>
        <dbReference type="Proteomes" id="UP000636479"/>
    </source>
</evidence>
<comment type="caution">
    <text evidence="12">The sequence shown here is derived from an EMBL/GenBank/DDBJ whole genome shotgun (WGS) entry which is preliminary data.</text>
</comment>
<evidence type="ECO:0000313" key="12">
    <source>
        <dbReference type="EMBL" id="KAF7298840.1"/>
    </source>
</evidence>
<dbReference type="Pfam" id="PF00083">
    <property type="entry name" value="Sugar_tr"/>
    <property type="match status" value="1"/>
</dbReference>
<dbReference type="InterPro" id="IPR005829">
    <property type="entry name" value="Sugar_transporter_CS"/>
</dbReference>
<protein>
    <submittedName>
        <fullName evidence="12">Sugar transporter</fullName>
    </submittedName>
</protein>
<keyword evidence="13" id="KW-1185">Reference proteome</keyword>
<keyword evidence="5 10" id="KW-1133">Transmembrane helix</keyword>
<feature type="transmembrane region" description="Helical" evidence="10">
    <location>
        <begin position="126"/>
        <end position="147"/>
    </location>
</feature>
<evidence type="ECO:0000256" key="10">
    <source>
        <dbReference type="SAM" id="Phobius"/>
    </source>
</evidence>
<dbReference type="Proteomes" id="UP000636479">
    <property type="component" value="Unassembled WGS sequence"/>
</dbReference>
<proteinExistence type="inferred from homology"/>
<dbReference type="GO" id="GO:0005351">
    <property type="term" value="F:carbohydrate:proton symporter activity"/>
    <property type="evidence" value="ECO:0007669"/>
    <property type="project" value="TreeGrafter"/>
</dbReference>
<evidence type="ECO:0000256" key="3">
    <source>
        <dbReference type="ARBA" id="ARBA00022448"/>
    </source>
</evidence>
<feature type="transmembrane region" description="Helical" evidence="10">
    <location>
        <begin position="433"/>
        <end position="451"/>
    </location>
</feature>
<comment type="catalytic activity">
    <reaction evidence="7">
        <text>myo-inositol(out) + H(+)(out) = myo-inositol(in) + H(+)(in)</text>
        <dbReference type="Rhea" id="RHEA:60364"/>
        <dbReference type="ChEBI" id="CHEBI:15378"/>
        <dbReference type="ChEBI" id="CHEBI:17268"/>
    </reaction>
</comment>
<comment type="similarity">
    <text evidence="2 8">Belongs to the major facilitator superfamily. Sugar transporter (TC 2.A.1.1) family.</text>
</comment>
<evidence type="ECO:0000256" key="6">
    <source>
        <dbReference type="ARBA" id="ARBA00023136"/>
    </source>
</evidence>
<reference evidence="12" key="1">
    <citation type="submission" date="2020-05" db="EMBL/GenBank/DDBJ databases">
        <title>Mycena genomes resolve the evolution of fungal bioluminescence.</title>
        <authorList>
            <person name="Tsai I.J."/>
        </authorList>
    </citation>
    <scope>NUCLEOTIDE SEQUENCE</scope>
    <source>
        <strain evidence="12">171206Taipei</strain>
    </source>
</reference>
<dbReference type="PROSITE" id="PS50850">
    <property type="entry name" value="MFS"/>
    <property type="match status" value="1"/>
</dbReference>
<dbReference type="EMBL" id="JACAZF010000007">
    <property type="protein sequence ID" value="KAF7298840.1"/>
    <property type="molecule type" value="Genomic_DNA"/>
</dbReference>
<comment type="subcellular location">
    <subcellularLocation>
        <location evidence="1">Membrane</location>
        <topology evidence="1">Multi-pass membrane protein</topology>
    </subcellularLocation>
</comment>
<dbReference type="PRINTS" id="PR00171">
    <property type="entry name" value="SUGRTRNSPORT"/>
</dbReference>
<evidence type="ECO:0000256" key="1">
    <source>
        <dbReference type="ARBA" id="ARBA00004141"/>
    </source>
</evidence>
<dbReference type="GeneID" id="59347502"/>
<feature type="transmembrane region" description="Helical" evidence="10">
    <location>
        <begin position="94"/>
        <end position="114"/>
    </location>
</feature>
<dbReference type="RefSeq" id="XP_037218228.1">
    <property type="nucleotide sequence ID" value="XM_037364986.1"/>
</dbReference>
<feature type="transmembrane region" description="Helical" evidence="10">
    <location>
        <begin position="159"/>
        <end position="180"/>
    </location>
</feature>
<feature type="region of interest" description="Disordered" evidence="9">
    <location>
        <begin position="503"/>
        <end position="529"/>
    </location>
</feature>
<feature type="transmembrane region" description="Helical" evidence="10">
    <location>
        <begin position="16"/>
        <end position="43"/>
    </location>
</feature>
<dbReference type="InterPro" id="IPR020846">
    <property type="entry name" value="MFS_dom"/>
</dbReference>
<keyword evidence="6 10" id="KW-0472">Membrane</keyword>
<accession>A0A8H6SJ81</accession>
<dbReference type="AlphaFoldDB" id="A0A8H6SJ81"/>
<feature type="transmembrane region" description="Helical" evidence="10">
    <location>
        <begin position="463"/>
        <end position="484"/>
    </location>
</feature>
<dbReference type="PANTHER" id="PTHR48022:SF81">
    <property type="entry name" value="MAJOR FACILITATOR SUPERFAMILY (MFS) PROFILE DOMAIN-CONTAINING PROTEIN"/>
    <property type="match status" value="1"/>
</dbReference>
<dbReference type="NCBIfam" id="TIGR00879">
    <property type="entry name" value="SP"/>
    <property type="match status" value="1"/>
</dbReference>
<evidence type="ECO:0000256" key="8">
    <source>
        <dbReference type="RuleBase" id="RU003346"/>
    </source>
</evidence>
<keyword evidence="12" id="KW-0762">Sugar transport</keyword>
<dbReference type="PROSITE" id="PS00217">
    <property type="entry name" value="SUGAR_TRANSPORT_2"/>
    <property type="match status" value="1"/>
</dbReference>
<evidence type="ECO:0000259" key="11">
    <source>
        <dbReference type="PROSITE" id="PS50850"/>
    </source>
</evidence>
<keyword evidence="4 10" id="KW-0812">Transmembrane</keyword>
<feature type="transmembrane region" description="Helical" evidence="10">
    <location>
        <begin position="63"/>
        <end position="82"/>
    </location>
</feature>
<gene>
    <name evidence="12" type="ORF">MIND_00831700</name>
</gene>
<evidence type="ECO:0000256" key="9">
    <source>
        <dbReference type="SAM" id="MobiDB-lite"/>
    </source>
</evidence>
<keyword evidence="3 8" id="KW-0813">Transport</keyword>
<feature type="domain" description="Major facilitator superfamily (MFS) profile" evidence="11">
    <location>
        <begin position="19"/>
        <end position="488"/>
    </location>
</feature>
<feature type="transmembrane region" description="Helical" evidence="10">
    <location>
        <begin position="393"/>
        <end position="413"/>
    </location>
</feature>
<evidence type="ECO:0000256" key="7">
    <source>
        <dbReference type="ARBA" id="ARBA00049119"/>
    </source>
</evidence>
<organism evidence="12 13">
    <name type="scientific">Mycena indigotica</name>
    <dbReference type="NCBI Taxonomy" id="2126181"/>
    <lineage>
        <taxon>Eukaryota</taxon>
        <taxon>Fungi</taxon>
        <taxon>Dikarya</taxon>
        <taxon>Basidiomycota</taxon>
        <taxon>Agaricomycotina</taxon>
        <taxon>Agaricomycetes</taxon>
        <taxon>Agaricomycetidae</taxon>
        <taxon>Agaricales</taxon>
        <taxon>Marasmiineae</taxon>
        <taxon>Mycenaceae</taxon>
        <taxon>Mycena</taxon>
    </lineage>
</organism>
<feature type="transmembrane region" description="Helical" evidence="10">
    <location>
        <begin position="192"/>
        <end position="210"/>
    </location>
</feature>
<dbReference type="InterPro" id="IPR036259">
    <property type="entry name" value="MFS_trans_sf"/>
</dbReference>